<proteinExistence type="predicted"/>
<dbReference type="STRING" id="4155.A0A022R0F6"/>
<dbReference type="PANTHER" id="PTHR48057">
    <property type="entry name" value="LEUCINE-RICH REPEAT SERINE/THREONINE-PROTEIN KINASE 1"/>
    <property type="match status" value="1"/>
</dbReference>
<evidence type="ECO:0000256" key="6">
    <source>
        <dbReference type="ARBA" id="ARBA00023136"/>
    </source>
</evidence>
<keyword evidence="4" id="KW-0732">Signal</keyword>
<dbReference type="Proteomes" id="UP000030748">
    <property type="component" value="Unassembled WGS sequence"/>
</dbReference>
<evidence type="ECO:0000256" key="1">
    <source>
        <dbReference type="ARBA" id="ARBA00004236"/>
    </source>
</evidence>
<comment type="subcellular location">
    <subcellularLocation>
        <location evidence="1">Cell membrane</location>
    </subcellularLocation>
</comment>
<keyword evidence="9" id="KW-1185">Reference proteome</keyword>
<name>A0A022R0F6_ERYGU</name>
<dbReference type="eggNOG" id="KOG0619">
    <property type="taxonomic scope" value="Eukaryota"/>
</dbReference>
<evidence type="ECO:0000256" key="3">
    <source>
        <dbReference type="ARBA" id="ARBA00022614"/>
    </source>
</evidence>
<keyword evidence="6" id="KW-0472">Membrane</keyword>
<keyword evidence="3" id="KW-0433">Leucine-rich repeat</keyword>
<evidence type="ECO:0000256" key="4">
    <source>
        <dbReference type="ARBA" id="ARBA00022729"/>
    </source>
</evidence>
<gene>
    <name evidence="8" type="ORF">MIMGU_mgv1a022520mg</name>
</gene>
<keyword evidence="5" id="KW-0677">Repeat</keyword>
<dbReference type="Pfam" id="PF00560">
    <property type="entry name" value="LRR_1"/>
    <property type="match status" value="1"/>
</dbReference>
<evidence type="ECO:0000259" key="7">
    <source>
        <dbReference type="Pfam" id="PF23598"/>
    </source>
</evidence>
<dbReference type="AlphaFoldDB" id="A0A022R0F6"/>
<dbReference type="GO" id="GO:0006952">
    <property type="term" value="P:defense response"/>
    <property type="evidence" value="ECO:0007669"/>
    <property type="project" value="UniProtKB-ARBA"/>
</dbReference>
<organism evidence="8 9">
    <name type="scientific">Erythranthe guttata</name>
    <name type="common">Yellow monkey flower</name>
    <name type="synonym">Mimulus guttatus</name>
    <dbReference type="NCBI Taxonomy" id="4155"/>
    <lineage>
        <taxon>Eukaryota</taxon>
        <taxon>Viridiplantae</taxon>
        <taxon>Streptophyta</taxon>
        <taxon>Embryophyta</taxon>
        <taxon>Tracheophyta</taxon>
        <taxon>Spermatophyta</taxon>
        <taxon>Magnoliopsida</taxon>
        <taxon>eudicotyledons</taxon>
        <taxon>Gunneridae</taxon>
        <taxon>Pentapetalae</taxon>
        <taxon>asterids</taxon>
        <taxon>lamiids</taxon>
        <taxon>Lamiales</taxon>
        <taxon>Phrymaceae</taxon>
        <taxon>Erythranthe</taxon>
    </lineage>
</organism>
<protein>
    <recommendedName>
        <fullName evidence="7">Disease resistance R13L4/SHOC-2-like LRR domain-containing protein</fullName>
    </recommendedName>
</protein>
<dbReference type="GO" id="GO:0005886">
    <property type="term" value="C:plasma membrane"/>
    <property type="evidence" value="ECO:0007669"/>
    <property type="project" value="UniProtKB-SubCell"/>
</dbReference>
<dbReference type="PANTHER" id="PTHR48057:SF13">
    <property type="entry name" value="PROTEIN KINASE, PLANT-TYPE, PUTATIVE-RELATED"/>
    <property type="match status" value="1"/>
</dbReference>
<evidence type="ECO:0000313" key="9">
    <source>
        <dbReference type="Proteomes" id="UP000030748"/>
    </source>
</evidence>
<sequence>NGVMCSGGGGGGGGVDMDMEEEELFGLFEVMGSLLEDPTWAQMHPLPCTETPWPGVECELLDEDDDETSIFHVTKIHVGPDNVCKPSAKISHSLLKLPYLKTLSLMNCFTNSPIFLSKSLFGSLSNFLEHLALESNPSLFGEIPNTISNLTNLKVLRLSQNNLSGEIPKEIKSLVNLQQLDLSHNNFTGPIPEEIGALEKLAILDLSWNSLQQVIPASIGGLEFLEKIDLSSNEIQGQLPRNLGRLRRLVLLDLSRNNLTGPIPETLAGLQQLQYLIMEDNPLNAGITSFIGSLVKLSVLTFSGCGLTGQIPTTLSNLTGLIALSLDNNRLKGTVPSELGALPSIDMLNLSRNRLSGELLFSRDFLIRLGERLDIRDNDGLCTNYREAESNTSLSRFLQNPSCTSSAMFPAASNKTTAEKNPDRAENLKPKLYDGISNGGSKICPFYCQNYILVIVVWLVSI</sequence>
<keyword evidence="2" id="KW-1003">Cell membrane</keyword>
<dbReference type="Pfam" id="PF13855">
    <property type="entry name" value="LRR_8"/>
    <property type="match status" value="1"/>
</dbReference>
<dbReference type="FunFam" id="3.80.10.10:FF:000269">
    <property type="entry name" value="Piriformospora indica-insensitive protein 2"/>
    <property type="match status" value="1"/>
</dbReference>
<evidence type="ECO:0000256" key="5">
    <source>
        <dbReference type="ARBA" id="ARBA00022737"/>
    </source>
</evidence>
<dbReference type="InterPro" id="IPR032675">
    <property type="entry name" value="LRR_dom_sf"/>
</dbReference>
<dbReference type="Pfam" id="PF23598">
    <property type="entry name" value="LRR_14"/>
    <property type="match status" value="1"/>
</dbReference>
<dbReference type="EMBL" id="KI630772">
    <property type="protein sequence ID" value="EYU33379.1"/>
    <property type="molecule type" value="Genomic_DNA"/>
</dbReference>
<dbReference type="GO" id="GO:0051707">
    <property type="term" value="P:response to other organism"/>
    <property type="evidence" value="ECO:0007669"/>
    <property type="project" value="UniProtKB-ARBA"/>
</dbReference>
<dbReference type="SUPFAM" id="SSF52058">
    <property type="entry name" value="L domain-like"/>
    <property type="match status" value="1"/>
</dbReference>
<dbReference type="Gene3D" id="3.80.10.10">
    <property type="entry name" value="Ribonuclease Inhibitor"/>
    <property type="match status" value="2"/>
</dbReference>
<dbReference type="FunFam" id="3.80.10.10:FF:000299">
    <property type="entry name" value="Piriformospora indica-insensitive protein 2"/>
    <property type="match status" value="1"/>
</dbReference>
<dbReference type="SMART" id="SM00369">
    <property type="entry name" value="LRR_TYP"/>
    <property type="match status" value="5"/>
</dbReference>
<reference evidence="8 9" key="1">
    <citation type="journal article" date="2013" name="Proc. Natl. Acad. Sci. U.S.A.">
        <title>Fine-scale variation in meiotic recombination in Mimulus inferred from population shotgun sequencing.</title>
        <authorList>
            <person name="Hellsten U."/>
            <person name="Wright K.M."/>
            <person name="Jenkins J."/>
            <person name="Shu S."/>
            <person name="Yuan Y."/>
            <person name="Wessler S.R."/>
            <person name="Schmutz J."/>
            <person name="Willis J.H."/>
            <person name="Rokhsar D.S."/>
        </authorList>
    </citation>
    <scope>NUCLEOTIDE SEQUENCE [LARGE SCALE GENOMIC DNA]</scope>
    <source>
        <strain evidence="9">cv. DUN x IM62</strain>
    </source>
</reference>
<dbReference type="PRINTS" id="PR00019">
    <property type="entry name" value="LEURICHRPT"/>
</dbReference>
<feature type="domain" description="Disease resistance R13L4/SHOC-2-like LRR" evidence="7">
    <location>
        <begin position="143"/>
        <end position="231"/>
    </location>
</feature>
<evidence type="ECO:0000313" key="8">
    <source>
        <dbReference type="EMBL" id="EYU33379.1"/>
    </source>
</evidence>
<dbReference type="InterPro" id="IPR003591">
    <property type="entry name" value="Leu-rich_rpt_typical-subtyp"/>
</dbReference>
<dbReference type="InterPro" id="IPR052595">
    <property type="entry name" value="LRRC69/RLP"/>
</dbReference>
<evidence type="ECO:0000256" key="2">
    <source>
        <dbReference type="ARBA" id="ARBA00022475"/>
    </source>
</evidence>
<feature type="non-terminal residue" evidence="8">
    <location>
        <position position="1"/>
    </location>
</feature>
<dbReference type="InterPro" id="IPR055414">
    <property type="entry name" value="LRR_R13L4/SHOC2-like"/>
</dbReference>
<accession>A0A022R0F6</accession>
<dbReference type="InterPro" id="IPR001611">
    <property type="entry name" value="Leu-rich_rpt"/>
</dbReference>